<dbReference type="InterPro" id="IPR014867">
    <property type="entry name" value="Spore_coat_CotH_CotH2/3/7"/>
</dbReference>
<feature type="compositionally biased region" description="Gly residues" evidence="1">
    <location>
        <begin position="479"/>
        <end position="492"/>
    </location>
</feature>
<evidence type="ECO:0000256" key="2">
    <source>
        <dbReference type="SAM" id="Phobius"/>
    </source>
</evidence>
<organism evidence="3 4">
    <name type="scientific">Gordonia paraffinivorans</name>
    <dbReference type="NCBI Taxonomy" id="175628"/>
    <lineage>
        <taxon>Bacteria</taxon>
        <taxon>Bacillati</taxon>
        <taxon>Actinomycetota</taxon>
        <taxon>Actinomycetes</taxon>
        <taxon>Mycobacteriales</taxon>
        <taxon>Gordoniaceae</taxon>
        <taxon>Gordonia</taxon>
    </lineage>
</organism>
<evidence type="ECO:0000313" key="3">
    <source>
        <dbReference type="EMBL" id="VFA80861.1"/>
    </source>
</evidence>
<dbReference type="AlphaFoldDB" id="A0ABD7UWZ1"/>
<dbReference type="Proteomes" id="UP000360750">
    <property type="component" value="Unassembled WGS sequence"/>
</dbReference>
<sequence length="583" mass="62432">MGDSDPNDVASADTGSDTVADPRPAPPRRRLRHRIPRSLRQHWKLPVALAAFVIVMATVFGGWKMSPLITGDPAVVTSEITDDVAGTVDLFDPSVPHELTIEMSDAEYRSMLSSFEKDGSKEWVSARVVIDGTRLDDVAVRLKGNSTLMGLRGDRGGRPGGPGAPPGAPGGGAPQGPDAQVGPQPPFQTDPADMERMRKMMTQVDKNDPTSLPLLLSFDENVEGRAYQGMTELSVRPGSPVVNEATALTLTARTGQPSQRYAYVAYTINGSPTATKLVLEHPDESYAERLFDSKGYLYKADAGSRLKYVGEDQSDYSGQFKQINSADNGNLQPVIDLARWLDRASDEEFARDLHEWVDVEAFARYVATQNLLGNGDDMSGPGQNYYLWYDLEAEKFTVISWDLNLAMAGDPTIGPDDEVSIGPMRARAAEGTGPAVAPGQVPADATGRPGAGAPADARVPVPGEAPGPAEQNPAARFPGGDGPPAGGPGGRLPGMRDVKNPLKVRFLAQATKPGGAFTELYHSAYWDLYDRIYADGLADEVLDAIAAELPVTDRMTAQEASESVDSLRAWITRRSAALASQRG</sequence>
<dbReference type="PANTHER" id="PTHR40050:SF1">
    <property type="entry name" value="INNER SPORE COAT PROTEIN H"/>
    <property type="match status" value="1"/>
</dbReference>
<proteinExistence type="predicted"/>
<dbReference type="PANTHER" id="PTHR40050">
    <property type="entry name" value="INNER SPORE COAT PROTEIN H"/>
    <property type="match status" value="1"/>
</dbReference>
<reference evidence="3 4" key="1">
    <citation type="submission" date="2019-02" db="EMBL/GenBank/DDBJ databases">
        <authorList>
            <consortium name="Pathogen Informatics"/>
        </authorList>
    </citation>
    <scope>NUCLEOTIDE SEQUENCE [LARGE SCALE GENOMIC DNA]</scope>
    <source>
        <strain evidence="3 4">3012STDY6756503</strain>
    </source>
</reference>
<feature type="transmembrane region" description="Helical" evidence="2">
    <location>
        <begin position="43"/>
        <end position="63"/>
    </location>
</feature>
<dbReference type="GeneID" id="60748104"/>
<keyword evidence="2" id="KW-0472">Membrane</keyword>
<feature type="region of interest" description="Disordered" evidence="1">
    <location>
        <begin position="148"/>
        <end position="191"/>
    </location>
</feature>
<protein>
    <submittedName>
        <fullName evidence="3">CotH protein</fullName>
    </submittedName>
</protein>
<gene>
    <name evidence="3" type="ORF">NCTC8139_00043</name>
</gene>
<accession>A0ABD7UWZ1</accession>
<feature type="region of interest" description="Disordered" evidence="1">
    <location>
        <begin position="427"/>
        <end position="496"/>
    </location>
</feature>
<evidence type="ECO:0000313" key="4">
    <source>
        <dbReference type="Proteomes" id="UP000360750"/>
    </source>
</evidence>
<evidence type="ECO:0000256" key="1">
    <source>
        <dbReference type="SAM" id="MobiDB-lite"/>
    </source>
</evidence>
<feature type="compositionally biased region" description="Low complexity" evidence="1">
    <location>
        <begin position="442"/>
        <end position="462"/>
    </location>
</feature>
<dbReference type="Pfam" id="PF08757">
    <property type="entry name" value="CotH"/>
    <property type="match status" value="1"/>
</dbReference>
<keyword evidence="2" id="KW-1133">Transmembrane helix</keyword>
<comment type="caution">
    <text evidence="3">The sequence shown here is derived from an EMBL/GenBank/DDBJ whole genome shotgun (WGS) entry which is preliminary data.</text>
</comment>
<dbReference type="EMBL" id="CAACYD010000001">
    <property type="protein sequence ID" value="VFA80861.1"/>
    <property type="molecule type" value="Genomic_DNA"/>
</dbReference>
<name>A0ABD7UWZ1_9ACTN</name>
<feature type="region of interest" description="Disordered" evidence="1">
    <location>
        <begin position="1"/>
        <end position="31"/>
    </location>
</feature>
<keyword evidence="2" id="KW-0812">Transmembrane</keyword>
<dbReference type="RefSeq" id="WP_131733131.1">
    <property type="nucleotide sequence ID" value="NZ_CAACYD010000001.1"/>
</dbReference>